<reference evidence="1 2" key="1">
    <citation type="submission" date="2019-02" db="EMBL/GenBank/DDBJ databases">
        <title>Planctomycetal bacteria perform biofilm scaping via a novel small molecule.</title>
        <authorList>
            <person name="Jeske O."/>
            <person name="Boedeker C."/>
            <person name="Wiegand S."/>
            <person name="Breitling P."/>
            <person name="Kallscheuer N."/>
            <person name="Jogler M."/>
            <person name="Rohde M."/>
            <person name="Petersen J."/>
            <person name="Medema M.H."/>
            <person name="Surup F."/>
            <person name="Jogler C."/>
        </authorList>
    </citation>
    <scope>NUCLEOTIDE SEQUENCE [LARGE SCALE GENOMIC DNA]</scope>
    <source>
        <strain evidence="1 2">Mal15</strain>
    </source>
</reference>
<keyword evidence="2" id="KW-1185">Reference proteome</keyword>
<dbReference type="RefSeq" id="WP_147869601.1">
    <property type="nucleotide sequence ID" value="NZ_CP036264.1"/>
</dbReference>
<gene>
    <name evidence="1" type="ORF">Mal15_44140</name>
</gene>
<evidence type="ECO:0000313" key="1">
    <source>
        <dbReference type="EMBL" id="QEG00344.1"/>
    </source>
</evidence>
<dbReference type="KEGG" id="smam:Mal15_44140"/>
<evidence type="ECO:0000313" key="2">
    <source>
        <dbReference type="Proteomes" id="UP000321353"/>
    </source>
</evidence>
<name>A0A5B9MHG5_9BACT</name>
<protein>
    <submittedName>
        <fullName evidence="1">Uncharacterized protein</fullName>
    </submittedName>
</protein>
<accession>A0A5B9MHG5</accession>
<sequence>MSRSKRRVGAEQLALIGAIGLNAIGSATAADLFYNRQRVNTQCCIPGHNYQHNSFPFTTPDTHRNSAIAVAATDPTLPQRGFRPFHFREGSLTVGPLTLDRVGLALQRDGLPLLATGSIRHNGGDGGLIGSNVVVKMRAFVSHNAMLNDRNLSATSPATPPAAAVATARTASPNEVTSLPIDAVMVWQGEHTFWLSRNGEQMVELRAAPMSGDAVLKLANYFDLITHLEVELGHRRDR</sequence>
<dbReference type="Proteomes" id="UP000321353">
    <property type="component" value="Chromosome"/>
</dbReference>
<dbReference type="EMBL" id="CP036264">
    <property type="protein sequence ID" value="QEG00344.1"/>
    <property type="molecule type" value="Genomic_DNA"/>
</dbReference>
<organism evidence="1 2">
    <name type="scientific">Stieleria maiorica</name>
    <dbReference type="NCBI Taxonomy" id="2795974"/>
    <lineage>
        <taxon>Bacteria</taxon>
        <taxon>Pseudomonadati</taxon>
        <taxon>Planctomycetota</taxon>
        <taxon>Planctomycetia</taxon>
        <taxon>Pirellulales</taxon>
        <taxon>Pirellulaceae</taxon>
        <taxon>Stieleria</taxon>
    </lineage>
</organism>
<proteinExistence type="predicted"/>
<dbReference type="AlphaFoldDB" id="A0A5B9MHG5"/>